<feature type="transmembrane region" description="Helical" evidence="1">
    <location>
        <begin position="84"/>
        <end position="104"/>
    </location>
</feature>
<feature type="transmembrane region" description="Helical" evidence="1">
    <location>
        <begin position="20"/>
        <end position="39"/>
    </location>
</feature>
<accession>A0A9K3D2M3</accession>
<dbReference type="EMBL" id="BDIP01002967">
    <property type="protein sequence ID" value="GIQ87095.1"/>
    <property type="molecule type" value="Genomic_DNA"/>
</dbReference>
<name>A0A9K3D2M3_9EUKA</name>
<evidence type="ECO:0000313" key="2">
    <source>
        <dbReference type="EMBL" id="GIQ87095.1"/>
    </source>
</evidence>
<organism evidence="2 3">
    <name type="scientific">Kipferlia bialata</name>
    <dbReference type="NCBI Taxonomy" id="797122"/>
    <lineage>
        <taxon>Eukaryota</taxon>
        <taxon>Metamonada</taxon>
        <taxon>Carpediemonas-like organisms</taxon>
        <taxon>Kipferlia</taxon>
    </lineage>
</organism>
<evidence type="ECO:0000313" key="3">
    <source>
        <dbReference type="Proteomes" id="UP000265618"/>
    </source>
</evidence>
<keyword evidence="3" id="KW-1185">Reference proteome</keyword>
<keyword evidence="1" id="KW-0812">Transmembrane</keyword>
<evidence type="ECO:0000256" key="1">
    <source>
        <dbReference type="SAM" id="Phobius"/>
    </source>
</evidence>
<sequence length="229" mass="25324">MLGFAFPQELTNCTAFLSMIYAAISAGPVLCPILAEVRWDGLFHPRGPVRRTLFAISLTTTVYLSVVFWTALGMVHDNMPRYAVVWDIVTNIGAHGSNAVWLLLDACVFDRNMARSYTKSMCLPPILFGLWYFAKASAELVMTELAPYFFLEPGYPYKYVFVGVTLLLGVSAHFAVYGVFHLYAKVVPYPSSSSVADGDRVYGMGVGCASCQVQEVSAERKRVEGVKEE</sequence>
<feature type="transmembrane region" description="Helical" evidence="1">
    <location>
        <begin position="159"/>
        <end position="184"/>
    </location>
</feature>
<comment type="caution">
    <text evidence="2">The sequence shown here is derived from an EMBL/GenBank/DDBJ whole genome shotgun (WGS) entry which is preliminary data.</text>
</comment>
<proteinExistence type="predicted"/>
<reference evidence="2 3" key="1">
    <citation type="journal article" date="2018" name="PLoS ONE">
        <title>The draft genome of Kipferlia bialata reveals reductive genome evolution in fornicate parasites.</title>
        <authorList>
            <person name="Tanifuji G."/>
            <person name="Takabayashi S."/>
            <person name="Kume K."/>
            <person name="Takagi M."/>
            <person name="Nakayama T."/>
            <person name="Kamikawa R."/>
            <person name="Inagaki Y."/>
            <person name="Hashimoto T."/>
        </authorList>
    </citation>
    <scope>NUCLEOTIDE SEQUENCE [LARGE SCALE GENOMIC DNA]</scope>
    <source>
        <strain evidence="2">NY0173</strain>
    </source>
</reference>
<keyword evidence="1" id="KW-1133">Transmembrane helix</keyword>
<gene>
    <name evidence="2" type="ORF">KIPB_009065</name>
</gene>
<feature type="transmembrane region" description="Helical" evidence="1">
    <location>
        <begin position="51"/>
        <end position="72"/>
    </location>
</feature>
<dbReference type="AlphaFoldDB" id="A0A9K3D2M3"/>
<dbReference type="Proteomes" id="UP000265618">
    <property type="component" value="Unassembled WGS sequence"/>
</dbReference>
<keyword evidence="1" id="KW-0472">Membrane</keyword>
<protein>
    <submittedName>
        <fullName evidence="2">Uncharacterized protein</fullName>
    </submittedName>
</protein>